<keyword evidence="2" id="KW-1185">Reference proteome</keyword>
<proteinExistence type="predicted"/>
<evidence type="ECO:0000313" key="2">
    <source>
        <dbReference type="Proteomes" id="UP000799118"/>
    </source>
</evidence>
<dbReference type="InterPro" id="IPR051055">
    <property type="entry name" value="PIF1_helicase"/>
</dbReference>
<feature type="non-terminal residue" evidence="1">
    <location>
        <position position="1"/>
    </location>
</feature>
<dbReference type="EMBL" id="ML769522">
    <property type="protein sequence ID" value="KAE9395913.1"/>
    <property type="molecule type" value="Genomic_DNA"/>
</dbReference>
<sequence length="155" mass="17620">GDFCQLPPVPNKRDGKTVLARFAFEAETWETCVGPPVVLKKVFRQKDQGFVNMLNEMRFGEMSESTINIFRGLNRNVNYEDNVQPTELFPHREQVDGANRTRLSQLPGESQTYVAFDTTGTDLNGNKVNDVQRDRLLDRLVVPKILTLKVSIAYS</sequence>
<name>A0A6A4HE00_9AGAR</name>
<dbReference type="PANTHER" id="PTHR47642">
    <property type="entry name" value="ATP-DEPENDENT DNA HELICASE"/>
    <property type="match status" value="1"/>
</dbReference>
<dbReference type="OrthoDB" id="432234at2759"/>
<gene>
    <name evidence="1" type="ORF">BT96DRAFT_825462</name>
</gene>
<protein>
    <recommendedName>
        <fullName evidence="3">DNA helicase</fullName>
    </recommendedName>
</protein>
<dbReference type="InterPro" id="IPR027417">
    <property type="entry name" value="P-loop_NTPase"/>
</dbReference>
<dbReference type="AlphaFoldDB" id="A0A6A4HE00"/>
<evidence type="ECO:0008006" key="3">
    <source>
        <dbReference type="Google" id="ProtNLM"/>
    </source>
</evidence>
<dbReference type="Proteomes" id="UP000799118">
    <property type="component" value="Unassembled WGS sequence"/>
</dbReference>
<dbReference type="PANTHER" id="PTHR47642:SF5">
    <property type="entry name" value="ATP-DEPENDENT DNA HELICASE"/>
    <property type="match status" value="1"/>
</dbReference>
<accession>A0A6A4HE00</accession>
<dbReference type="SUPFAM" id="SSF52540">
    <property type="entry name" value="P-loop containing nucleoside triphosphate hydrolases"/>
    <property type="match status" value="1"/>
</dbReference>
<reference evidence="1" key="1">
    <citation type="journal article" date="2019" name="Environ. Microbiol.">
        <title>Fungal ecological strategies reflected in gene transcription - a case study of two litter decomposers.</title>
        <authorList>
            <person name="Barbi F."/>
            <person name="Kohler A."/>
            <person name="Barry K."/>
            <person name="Baskaran P."/>
            <person name="Daum C."/>
            <person name="Fauchery L."/>
            <person name="Ihrmark K."/>
            <person name="Kuo A."/>
            <person name="LaButti K."/>
            <person name="Lipzen A."/>
            <person name="Morin E."/>
            <person name="Grigoriev I.V."/>
            <person name="Henrissat B."/>
            <person name="Lindahl B."/>
            <person name="Martin F."/>
        </authorList>
    </citation>
    <scope>NUCLEOTIDE SEQUENCE</scope>
    <source>
        <strain evidence="1">JB14</strain>
    </source>
</reference>
<evidence type="ECO:0000313" key="1">
    <source>
        <dbReference type="EMBL" id="KAE9395913.1"/>
    </source>
</evidence>
<organism evidence="1 2">
    <name type="scientific">Gymnopus androsaceus JB14</name>
    <dbReference type="NCBI Taxonomy" id="1447944"/>
    <lineage>
        <taxon>Eukaryota</taxon>
        <taxon>Fungi</taxon>
        <taxon>Dikarya</taxon>
        <taxon>Basidiomycota</taxon>
        <taxon>Agaricomycotina</taxon>
        <taxon>Agaricomycetes</taxon>
        <taxon>Agaricomycetidae</taxon>
        <taxon>Agaricales</taxon>
        <taxon>Marasmiineae</taxon>
        <taxon>Omphalotaceae</taxon>
        <taxon>Gymnopus</taxon>
    </lineage>
</organism>